<dbReference type="GO" id="GO:1902201">
    <property type="term" value="P:negative regulation of bacterial-type flagellum-dependent cell motility"/>
    <property type="evidence" value="ECO:0007669"/>
    <property type="project" value="TreeGrafter"/>
</dbReference>
<organism evidence="5 6">
    <name type="scientific">Rhodoferax aquaticus</name>
    <dbReference type="NCBI Taxonomy" id="2527691"/>
    <lineage>
        <taxon>Bacteria</taxon>
        <taxon>Pseudomonadati</taxon>
        <taxon>Pseudomonadota</taxon>
        <taxon>Betaproteobacteria</taxon>
        <taxon>Burkholderiales</taxon>
        <taxon>Comamonadaceae</taxon>
        <taxon>Rhodoferax</taxon>
    </lineage>
</organism>
<feature type="domain" description="GGDEF" evidence="4">
    <location>
        <begin position="392"/>
        <end position="522"/>
    </location>
</feature>
<evidence type="ECO:0000313" key="6">
    <source>
        <dbReference type="Proteomes" id="UP000317365"/>
    </source>
</evidence>
<dbReference type="EC" id="2.7.7.65" evidence="1"/>
<dbReference type="NCBIfam" id="TIGR00254">
    <property type="entry name" value="GGDEF"/>
    <property type="match status" value="1"/>
</dbReference>
<dbReference type="InterPro" id="IPR000160">
    <property type="entry name" value="GGDEF_dom"/>
</dbReference>
<dbReference type="GO" id="GO:0005886">
    <property type="term" value="C:plasma membrane"/>
    <property type="evidence" value="ECO:0007669"/>
    <property type="project" value="TreeGrafter"/>
</dbReference>
<dbReference type="PANTHER" id="PTHR45138">
    <property type="entry name" value="REGULATORY COMPONENTS OF SENSORY TRANSDUCTION SYSTEM"/>
    <property type="match status" value="1"/>
</dbReference>
<dbReference type="PROSITE" id="PS50887">
    <property type="entry name" value="GGDEF"/>
    <property type="match status" value="1"/>
</dbReference>
<dbReference type="AlphaFoldDB" id="A0A515EJ47"/>
<gene>
    <name evidence="5" type="ORF">EXZ61_00055</name>
</gene>
<evidence type="ECO:0000256" key="2">
    <source>
        <dbReference type="ARBA" id="ARBA00034247"/>
    </source>
</evidence>
<dbReference type="Pfam" id="PF00990">
    <property type="entry name" value="GGDEF"/>
    <property type="match status" value="1"/>
</dbReference>
<proteinExistence type="predicted"/>
<evidence type="ECO:0000259" key="4">
    <source>
        <dbReference type="PROSITE" id="PS50887"/>
    </source>
</evidence>
<accession>A0A515EJ47</accession>
<reference evidence="6" key="2">
    <citation type="journal article" date="2020" name="Int. J. Syst. Evol. Microbiol.">
        <title>Genomic insights into a novel species Rhodoferax aquaticus sp. nov., isolated from freshwater.</title>
        <authorList>
            <person name="Li T."/>
            <person name="Zhuo Y."/>
            <person name="Jin C.Z."/>
            <person name="Wu X."/>
            <person name="Ko S.R."/>
            <person name="Jin F.J."/>
            <person name="Ahn C.Y."/>
            <person name="Oh H.M."/>
            <person name="Lee H.G."/>
            <person name="Jin L."/>
        </authorList>
    </citation>
    <scope>NUCLEOTIDE SEQUENCE [LARGE SCALE GENOMIC DNA]</scope>
    <source>
        <strain evidence="6">Gr-4</strain>
    </source>
</reference>
<keyword evidence="6" id="KW-1185">Reference proteome</keyword>
<dbReference type="Gene3D" id="3.30.70.270">
    <property type="match status" value="1"/>
</dbReference>
<comment type="catalytic activity">
    <reaction evidence="2">
        <text>2 GTP = 3',3'-c-di-GMP + 2 diphosphate</text>
        <dbReference type="Rhea" id="RHEA:24898"/>
        <dbReference type="ChEBI" id="CHEBI:33019"/>
        <dbReference type="ChEBI" id="CHEBI:37565"/>
        <dbReference type="ChEBI" id="CHEBI:58805"/>
        <dbReference type="EC" id="2.7.7.65"/>
    </reaction>
</comment>
<name>A0A515EJ47_9BURK</name>
<evidence type="ECO:0000256" key="3">
    <source>
        <dbReference type="SAM" id="Coils"/>
    </source>
</evidence>
<dbReference type="RefSeq" id="WP_142808146.1">
    <property type="nucleotide sequence ID" value="NZ_CP036282.1"/>
</dbReference>
<dbReference type="SMART" id="SM00267">
    <property type="entry name" value="GGDEF"/>
    <property type="match status" value="1"/>
</dbReference>
<feature type="coiled-coil region" evidence="3">
    <location>
        <begin position="334"/>
        <end position="361"/>
    </location>
</feature>
<sequence>MSDKKPFEIARETLKQLTAGKLLPTPLNYQKIYNEIAGIPQMPQFPMETLRDIAQALPTKTPGQQKQRGLLEYAIDRMNWDGVKAALVAYGGFVPPPAEAGSGAASPGTLPGGAGDTTLLSQGAPALTPEFFKQVGRMIEFLQPALGNDDARFMEQTDTLLKAVKKPDVDAVQVKQLLVSYSDRLSFVAEDQAEIRKTLLKLLHLVFENIGELSIDNQWLSGQMDALKAASGPPLTLRRLDEVERKLKDVIFKQKDAKGHAVQAQEDMRKMLATFVERLSQITQSTGNFHAKLEESARLIEQAKTITEIAPVLKEVVGATRDMAYDSKVSRDELVAMRERAQATETEIAKLHQELDRVSAQSRHDSLTGALNRKGLDEAMEREVSNVRRKETPLCVSLLDIDNFKQLNDSLGHAVGDNALAHLATVARECMRPQDTLARYGGEEFVILMPDTAMEKGIEAMTRLQRELTKRFFLAGEDKVLITFSAGVAQLATDEKGSDAIRRADQSMYLAKRSGKNRVVGS</sequence>
<dbReference type="InterPro" id="IPR029787">
    <property type="entry name" value="Nucleotide_cyclase"/>
</dbReference>
<dbReference type="InterPro" id="IPR043128">
    <property type="entry name" value="Rev_trsase/Diguanyl_cyclase"/>
</dbReference>
<dbReference type="PANTHER" id="PTHR45138:SF9">
    <property type="entry name" value="DIGUANYLATE CYCLASE DGCM-RELATED"/>
    <property type="match status" value="1"/>
</dbReference>
<dbReference type="SUPFAM" id="SSF55073">
    <property type="entry name" value="Nucleotide cyclase"/>
    <property type="match status" value="1"/>
</dbReference>
<dbReference type="EMBL" id="CP036282">
    <property type="protein sequence ID" value="QDL52694.1"/>
    <property type="molecule type" value="Genomic_DNA"/>
</dbReference>
<keyword evidence="3" id="KW-0175">Coiled coil</keyword>
<dbReference type="InterPro" id="IPR050469">
    <property type="entry name" value="Diguanylate_Cyclase"/>
</dbReference>
<dbReference type="Proteomes" id="UP000317365">
    <property type="component" value="Chromosome"/>
</dbReference>
<dbReference type="KEGG" id="rhg:EXZ61_00055"/>
<evidence type="ECO:0000256" key="1">
    <source>
        <dbReference type="ARBA" id="ARBA00012528"/>
    </source>
</evidence>
<reference evidence="6" key="1">
    <citation type="submission" date="2019-02" db="EMBL/GenBank/DDBJ databases">
        <title>Complete genome sequence of Rhodoferax sp. Gr-4.</title>
        <authorList>
            <person name="Jin L."/>
        </authorList>
    </citation>
    <scope>NUCLEOTIDE SEQUENCE [LARGE SCALE GENOMIC DNA]</scope>
    <source>
        <strain evidence="6">Gr-4</strain>
    </source>
</reference>
<dbReference type="GO" id="GO:0043709">
    <property type="term" value="P:cell adhesion involved in single-species biofilm formation"/>
    <property type="evidence" value="ECO:0007669"/>
    <property type="project" value="TreeGrafter"/>
</dbReference>
<dbReference type="CDD" id="cd01949">
    <property type="entry name" value="GGDEF"/>
    <property type="match status" value="1"/>
</dbReference>
<dbReference type="GO" id="GO:0052621">
    <property type="term" value="F:diguanylate cyclase activity"/>
    <property type="evidence" value="ECO:0007669"/>
    <property type="project" value="UniProtKB-EC"/>
</dbReference>
<evidence type="ECO:0000313" key="5">
    <source>
        <dbReference type="EMBL" id="QDL52694.1"/>
    </source>
</evidence>
<protein>
    <recommendedName>
        <fullName evidence="1">diguanylate cyclase</fullName>
        <ecNumber evidence="1">2.7.7.65</ecNumber>
    </recommendedName>
</protein>
<dbReference type="FunFam" id="3.30.70.270:FF:000001">
    <property type="entry name" value="Diguanylate cyclase domain protein"/>
    <property type="match status" value="1"/>
</dbReference>